<dbReference type="Gene3D" id="3.30.1300.30">
    <property type="entry name" value="GSPII I/J protein-like"/>
    <property type="match status" value="1"/>
</dbReference>
<dbReference type="NCBIfam" id="TIGR01707">
    <property type="entry name" value="gspI"/>
    <property type="match status" value="1"/>
</dbReference>
<evidence type="ECO:0000256" key="8">
    <source>
        <dbReference type="ARBA" id="ARBA00023136"/>
    </source>
</evidence>
<evidence type="ECO:0000256" key="6">
    <source>
        <dbReference type="ARBA" id="ARBA00022692"/>
    </source>
</evidence>
<name>A0A9E4NK28_9GAMM</name>
<comment type="PTM">
    <text evidence="9">Cleaved by prepilin peptidase.</text>
</comment>
<feature type="transmembrane region" description="Helical" evidence="9">
    <location>
        <begin position="28"/>
        <end position="47"/>
    </location>
</feature>
<dbReference type="Pfam" id="PF02501">
    <property type="entry name" value="T2SSI"/>
    <property type="match status" value="1"/>
</dbReference>
<dbReference type="NCBIfam" id="TIGR02532">
    <property type="entry name" value="IV_pilin_GFxxxE"/>
    <property type="match status" value="1"/>
</dbReference>
<evidence type="ECO:0000313" key="11">
    <source>
        <dbReference type="EMBL" id="MCG7978302.1"/>
    </source>
</evidence>
<dbReference type="PROSITE" id="PS00409">
    <property type="entry name" value="PROKAR_NTER_METHYL"/>
    <property type="match status" value="1"/>
</dbReference>
<feature type="domain" description="Type II secretion system protein GspI C-terminal" evidence="10">
    <location>
        <begin position="56"/>
        <end position="134"/>
    </location>
</feature>
<evidence type="ECO:0000256" key="3">
    <source>
        <dbReference type="ARBA" id="ARBA00022475"/>
    </source>
</evidence>
<evidence type="ECO:0000256" key="5">
    <source>
        <dbReference type="ARBA" id="ARBA00022519"/>
    </source>
</evidence>
<comment type="subunit">
    <text evidence="9">Type II secretion is composed of four main components: the outer membrane complex, the inner membrane complex, the cytoplasmic secretion ATPase and the periplasm-spanning pseudopilus.</text>
</comment>
<evidence type="ECO:0000259" key="10">
    <source>
        <dbReference type="Pfam" id="PF02501"/>
    </source>
</evidence>
<dbReference type="InterPro" id="IPR012902">
    <property type="entry name" value="N_methyl_site"/>
</dbReference>
<dbReference type="Pfam" id="PF07963">
    <property type="entry name" value="N_methyl"/>
    <property type="match status" value="1"/>
</dbReference>
<sequence>MSRPINLSRTNAFQAHNPRNRGFTLLEILIALAILAIAFASIITVAANQSVNVGYLRDKTLAHWVALNQITELQVGNKWPATGKQQGDEEMGLTKWHWQRTVSKTPDDRVRKVEIAVFRNRGDDEAVTRLVSFLPQPI</sequence>
<dbReference type="AlphaFoldDB" id="A0A9E4NK28"/>
<dbReference type="GO" id="GO:0015627">
    <property type="term" value="C:type II protein secretion system complex"/>
    <property type="evidence" value="ECO:0007669"/>
    <property type="project" value="UniProtKB-UniRule"/>
</dbReference>
<evidence type="ECO:0000256" key="7">
    <source>
        <dbReference type="ARBA" id="ARBA00022989"/>
    </source>
</evidence>
<keyword evidence="6 9" id="KW-0812">Transmembrane</keyword>
<keyword evidence="4 9" id="KW-0488">Methylation</keyword>
<dbReference type="InterPro" id="IPR003413">
    <property type="entry name" value="T2SS_GspI_C"/>
</dbReference>
<accession>A0A9E4NK28</accession>
<organism evidence="11 12">
    <name type="scientific">Candidatus Thiodiazotropha taylori</name>
    <dbReference type="NCBI Taxonomy" id="2792791"/>
    <lineage>
        <taxon>Bacteria</taxon>
        <taxon>Pseudomonadati</taxon>
        <taxon>Pseudomonadota</taxon>
        <taxon>Gammaproteobacteria</taxon>
        <taxon>Chromatiales</taxon>
        <taxon>Sedimenticolaceae</taxon>
        <taxon>Candidatus Thiodiazotropha</taxon>
    </lineage>
</organism>
<dbReference type="InterPro" id="IPR010052">
    <property type="entry name" value="T2SS_protein-GspI"/>
</dbReference>
<gene>
    <name evidence="11" type="primary">gspI</name>
    <name evidence="11" type="ORF">JAY77_09170</name>
</gene>
<reference evidence="11" key="1">
    <citation type="journal article" date="2021" name="Proc. Natl. Acad. Sci. U.S.A.">
        <title>Global biogeography of chemosynthetic symbionts reveals both localized and globally distributed symbiont groups. .</title>
        <authorList>
            <person name="Osvatic J.T."/>
            <person name="Wilkins L.G.E."/>
            <person name="Leibrecht L."/>
            <person name="Leray M."/>
            <person name="Zauner S."/>
            <person name="Polzin J."/>
            <person name="Camacho Y."/>
            <person name="Gros O."/>
            <person name="van Gils J.A."/>
            <person name="Eisen J.A."/>
            <person name="Petersen J.M."/>
            <person name="Yuen B."/>
        </authorList>
    </citation>
    <scope>NUCLEOTIDE SEQUENCE</scope>
    <source>
        <strain evidence="11">MAGclacostrist055</strain>
    </source>
</reference>
<dbReference type="GO" id="GO:0015628">
    <property type="term" value="P:protein secretion by the type II secretion system"/>
    <property type="evidence" value="ECO:0007669"/>
    <property type="project" value="UniProtKB-UniRule"/>
</dbReference>
<comment type="function">
    <text evidence="9">Component of the type II secretion system required for the energy-dependent secretion of extracellular factors such as proteases and toxins from the periplasm.</text>
</comment>
<dbReference type="SUPFAM" id="SSF54523">
    <property type="entry name" value="Pili subunits"/>
    <property type="match status" value="1"/>
</dbReference>
<keyword evidence="3" id="KW-1003">Cell membrane</keyword>
<keyword evidence="5 9" id="KW-0997">Cell inner membrane</keyword>
<dbReference type="Proteomes" id="UP000886674">
    <property type="component" value="Unassembled WGS sequence"/>
</dbReference>
<keyword evidence="7 9" id="KW-1133">Transmembrane helix</keyword>
<comment type="caution">
    <text evidence="11">The sequence shown here is derived from an EMBL/GenBank/DDBJ whole genome shotgun (WGS) entry which is preliminary data.</text>
</comment>
<proteinExistence type="inferred from homology"/>
<evidence type="ECO:0000313" key="12">
    <source>
        <dbReference type="Proteomes" id="UP000886674"/>
    </source>
</evidence>
<dbReference type="EMBL" id="JAEPCR010000042">
    <property type="protein sequence ID" value="MCG7978302.1"/>
    <property type="molecule type" value="Genomic_DNA"/>
</dbReference>
<evidence type="ECO:0000256" key="9">
    <source>
        <dbReference type="RuleBase" id="RU368030"/>
    </source>
</evidence>
<comment type="subcellular location">
    <subcellularLocation>
        <location evidence="1 9">Cell inner membrane</location>
        <topology evidence="1 9">Single-pass membrane protein</topology>
    </subcellularLocation>
</comment>
<evidence type="ECO:0000256" key="4">
    <source>
        <dbReference type="ARBA" id="ARBA00022481"/>
    </source>
</evidence>
<comment type="similarity">
    <text evidence="2 9">Belongs to the GSP I family.</text>
</comment>
<protein>
    <recommendedName>
        <fullName evidence="9">Type II secretion system protein I</fullName>
        <shortName evidence="9">T2SS minor pseudopilin I</shortName>
    </recommendedName>
</protein>
<dbReference type="GO" id="GO:0005886">
    <property type="term" value="C:plasma membrane"/>
    <property type="evidence" value="ECO:0007669"/>
    <property type="project" value="UniProtKB-SubCell"/>
</dbReference>
<dbReference type="PANTHER" id="PTHR38779">
    <property type="entry name" value="TYPE II SECRETION SYSTEM PROTEIN I-RELATED"/>
    <property type="match status" value="1"/>
</dbReference>
<evidence type="ECO:0000256" key="2">
    <source>
        <dbReference type="ARBA" id="ARBA00008358"/>
    </source>
</evidence>
<keyword evidence="8 9" id="KW-0472">Membrane</keyword>
<dbReference type="PANTHER" id="PTHR38779:SF2">
    <property type="entry name" value="TYPE II SECRETION SYSTEM PROTEIN I-RELATED"/>
    <property type="match status" value="1"/>
</dbReference>
<evidence type="ECO:0000256" key="1">
    <source>
        <dbReference type="ARBA" id="ARBA00004377"/>
    </source>
</evidence>
<dbReference type="InterPro" id="IPR045584">
    <property type="entry name" value="Pilin-like"/>
</dbReference>